<protein>
    <recommendedName>
        <fullName evidence="4">Leucine-binding protein domain-containing protein</fullName>
    </recommendedName>
</protein>
<evidence type="ECO:0000256" key="1">
    <source>
        <dbReference type="ARBA" id="ARBA00010062"/>
    </source>
</evidence>
<dbReference type="InterPro" id="IPR051010">
    <property type="entry name" value="BCAA_transport"/>
</dbReference>
<comment type="caution">
    <text evidence="5">The sequence shown here is derived from an EMBL/GenBank/DDBJ whole genome shotgun (WGS) entry which is preliminary data.</text>
</comment>
<dbReference type="RefSeq" id="WP_094853086.1">
    <property type="nucleotide sequence ID" value="NZ_NEVM01000002.1"/>
</dbReference>
<evidence type="ECO:0000313" key="6">
    <source>
        <dbReference type="Proteomes" id="UP000216020"/>
    </source>
</evidence>
<evidence type="ECO:0000259" key="4">
    <source>
        <dbReference type="Pfam" id="PF13458"/>
    </source>
</evidence>
<sequence length="454" mass="47430">MSAALPSRRRARPWWIAAVVSLSWAACLWPGPGMSGAARAAPGDQPPAAAPPMVIVGVDLSLTGHASVLGLQSRNAVRLWPATLGGLPARYVVLDDGSDLGRARANMRAFTEAGEGAGGASNRSADAARAGDAKDASEQTLAAGMTGGDTAAAPPRADAVVGFMTTPLAQAVLPDAARTRTPLIVLAGAPSLVTPMDATRAWVFKMSQNDGVMARAMVDDMVRRGYRDVAFFGFDDAYGEGWRQAFTQAAAGKLRIVAQERYPRSSQALVSQAQRIIAARPAAVLVAATGADAVLPQRTLRERGFGGQVYQTHGIATPDFLKEGESDVEGTLFAAGPAMFARALPPDHPARPAALAFADLYEKRYGKDTVTQFSADAYGAWVLLDHAVAAVVRAGLRPGDEAFRVALRKALEDTRGLAVPNGILNLSPTEHQGLGADAVVIGGVRGGRYVYPAN</sequence>
<reference evidence="6" key="1">
    <citation type="submission" date="2017-05" db="EMBL/GenBank/DDBJ databases">
        <title>Complete and WGS of Bordetella genogroups.</title>
        <authorList>
            <person name="Spilker T."/>
            <person name="Lipuma J."/>
        </authorList>
    </citation>
    <scope>NUCLEOTIDE SEQUENCE [LARGE SCALE GENOMIC DNA]</scope>
    <source>
        <strain evidence="6">AU16122</strain>
    </source>
</reference>
<keyword evidence="2" id="KW-0732">Signal</keyword>
<dbReference type="Proteomes" id="UP000216020">
    <property type="component" value="Unassembled WGS sequence"/>
</dbReference>
<proteinExistence type="inferred from homology"/>
<keyword evidence="6" id="KW-1185">Reference proteome</keyword>
<dbReference type="PANTHER" id="PTHR30483">
    <property type="entry name" value="LEUCINE-SPECIFIC-BINDING PROTEIN"/>
    <property type="match status" value="1"/>
</dbReference>
<dbReference type="OrthoDB" id="8678141at2"/>
<gene>
    <name evidence="5" type="ORF">CAL29_11030</name>
</gene>
<dbReference type="CDD" id="cd06333">
    <property type="entry name" value="PBP1_ABC_RPA1789-like"/>
    <property type="match status" value="1"/>
</dbReference>
<evidence type="ECO:0000313" key="5">
    <source>
        <dbReference type="EMBL" id="OZI34083.1"/>
    </source>
</evidence>
<dbReference type="InterPro" id="IPR028082">
    <property type="entry name" value="Peripla_BP_I"/>
</dbReference>
<comment type="similarity">
    <text evidence="1">Belongs to the leucine-binding protein family.</text>
</comment>
<dbReference type="InterPro" id="IPR028081">
    <property type="entry name" value="Leu-bd"/>
</dbReference>
<feature type="domain" description="Leucine-binding protein" evidence="4">
    <location>
        <begin position="157"/>
        <end position="433"/>
    </location>
</feature>
<dbReference type="SUPFAM" id="SSF53822">
    <property type="entry name" value="Periplasmic binding protein-like I"/>
    <property type="match status" value="1"/>
</dbReference>
<dbReference type="EMBL" id="NEVM01000002">
    <property type="protein sequence ID" value="OZI34083.1"/>
    <property type="molecule type" value="Genomic_DNA"/>
</dbReference>
<dbReference type="Gene3D" id="3.40.50.2300">
    <property type="match status" value="3"/>
</dbReference>
<dbReference type="Pfam" id="PF13458">
    <property type="entry name" value="Peripla_BP_6"/>
    <property type="match status" value="1"/>
</dbReference>
<evidence type="ECO:0000256" key="3">
    <source>
        <dbReference type="SAM" id="MobiDB-lite"/>
    </source>
</evidence>
<dbReference type="AlphaFoldDB" id="A0A261SCI0"/>
<organism evidence="5 6">
    <name type="scientific">Bordetella genomosp. 10</name>
    <dbReference type="NCBI Taxonomy" id="1416804"/>
    <lineage>
        <taxon>Bacteria</taxon>
        <taxon>Pseudomonadati</taxon>
        <taxon>Pseudomonadota</taxon>
        <taxon>Betaproteobacteria</taxon>
        <taxon>Burkholderiales</taxon>
        <taxon>Alcaligenaceae</taxon>
        <taxon>Bordetella</taxon>
    </lineage>
</organism>
<accession>A0A261SCI0</accession>
<feature type="region of interest" description="Disordered" evidence="3">
    <location>
        <begin position="113"/>
        <end position="137"/>
    </location>
</feature>
<dbReference type="PANTHER" id="PTHR30483:SF38">
    <property type="entry name" value="BLR7848 PROTEIN"/>
    <property type="match status" value="1"/>
</dbReference>
<evidence type="ECO:0000256" key="2">
    <source>
        <dbReference type="ARBA" id="ARBA00022729"/>
    </source>
</evidence>
<name>A0A261SCI0_9BORD</name>